<name>A0A8J1UZH4_OWEFU</name>
<proteinExistence type="predicted"/>
<accession>A0A8J1UZH4</accession>
<sequence>MGQIGKIYQLTVLSFLSLVSIGIIRLFPIETGEPKYKGFVIDNLRTNRVKRVGSETKYKDVIAEGPFANSTKRYIKKWQTYMINVCPNSTMHSDTDIALVPFGQYFKPFTYILQTRFYSRLSRILTKHFTTRVTAIGVTSEYLGIFMNWLAMARIYVKPPMKDILIYTTDKIVCDLITRKMLSPCLVVNVNDIIKSDQTMAINTDPLIASRQIFWVLRALFWRLCNYLGYDVTSVDTDAIPLKNFDNLLDGYPNHDIVGPVTGRYPWGAMVAWDFHTINAGSIILRATLNNTNFWNLFSIISSKSDAKPDDQVMLNLVLYCLNLKWTHVSIPLFYKQMDDGAKSKEELYVNRPVDGETNGPVKVKGLPGLLLCRYSCSFTRIHNYYIWHKPSRLNHSDIWILRNDWNMSRYIDNDITGDKWLAEIILEGLCKYILGFKSKAHNTSCLLDS</sequence>
<reference evidence="1" key="1">
    <citation type="submission" date="2022-03" db="EMBL/GenBank/DDBJ databases">
        <authorList>
            <person name="Martin C."/>
        </authorList>
    </citation>
    <scope>NUCLEOTIDE SEQUENCE</scope>
</reference>
<dbReference type="AlphaFoldDB" id="A0A8J1UZH4"/>
<comment type="caution">
    <text evidence="1">The sequence shown here is derived from an EMBL/GenBank/DDBJ whole genome shotgun (WGS) entry which is preliminary data.</text>
</comment>
<keyword evidence="2" id="KW-1185">Reference proteome</keyword>
<dbReference type="EMBL" id="CAIIXF020000007">
    <property type="protein sequence ID" value="CAH1790267.1"/>
    <property type="molecule type" value="Genomic_DNA"/>
</dbReference>
<evidence type="ECO:0000313" key="2">
    <source>
        <dbReference type="Proteomes" id="UP000749559"/>
    </source>
</evidence>
<organism evidence="1 2">
    <name type="scientific">Owenia fusiformis</name>
    <name type="common">Polychaete worm</name>
    <dbReference type="NCBI Taxonomy" id="6347"/>
    <lineage>
        <taxon>Eukaryota</taxon>
        <taxon>Metazoa</taxon>
        <taxon>Spiralia</taxon>
        <taxon>Lophotrochozoa</taxon>
        <taxon>Annelida</taxon>
        <taxon>Polychaeta</taxon>
        <taxon>Sedentaria</taxon>
        <taxon>Canalipalpata</taxon>
        <taxon>Sabellida</taxon>
        <taxon>Oweniida</taxon>
        <taxon>Oweniidae</taxon>
        <taxon>Owenia</taxon>
    </lineage>
</organism>
<dbReference type="Proteomes" id="UP000749559">
    <property type="component" value="Unassembled WGS sequence"/>
</dbReference>
<protein>
    <submittedName>
        <fullName evidence="1">Uncharacterized protein</fullName>
    </submittedName>
</protein>
<gene>
    <name evidence="1" type="ORF">OFUS_LOCUS15497</name>
</gene>
<evidence type="ECO:0000313" key="1">
    <source>
        <dbReference type="EMBL" id="CAH1790267.1"/>
    </source>
</evidence>